<dbReference type="PANTHER" id="PTHR24353:SF147">
    <property type="entry name" value="CGMP-DEPENDENT SERINE_THREONIN PROTEIN KINASE-RELATED"/>
    <property type="match status" value="1"/>
</dbReference>
<evidence type="ECO:0000313" key="9">
    <source>
        <dbReference type="Proteomes" id="UP001165080"/>
    </source>
</evidence>
<feature type="compositionally biased region" description="Polar residues" evidence="6">
    <location>
        <begin position="239"/>
        <end position="251"/>
    </location>
</feature>
<keyword evidence="5" id="KW-0067">ATP-binding</keyword>
<dbReference type="InterPro" id="IPR000719">
    <property type="entry name" value="Prot_kinase_dom"/>
</dbReference>
<dbReference type="AlphaFoldDB" id="A0A9W6BPK8"/>
<organism evidence="8 9">
    <name type="scientific">Pleodorina starrii</name>
    <dbReference type="NCBI Taxonomy" id="330485"/>
    <lineage>
        <taxon>Eukaryota</taxon>
        <taxon>Viridiplantae</taxon>
        <taxon>Chlorophyta</taxon>
        <taxon>core chlorophytes</taxon>
        <taxon>Chlorophyceae</taxon>
        <taxon>CS clade</taxon>
        <taxon>Chlamydomonadales</taxon>
        <taxon>Volvocaceae</taxon>
        <taxon>Pleodorina</taxon>
    </lineage>
</organism>
<dbReference type="InterPro" id="IPR008271">
    <property type="entry name" value="Ser/Thr_kinase_AS"/>
</dbReference>
<feature type="region of interest" description="Disordered" evidence="6">
    <location>
        <begin position="155"/>
        <end position="325"/>
    </location>
</feature>
<feature type="compositionally biased region" description="Acidic residues" evidence="6">
    <location>
        <begin position="300"/>
        <end position="312"/>
    </location>
</feature>
<feature type="region of interest" description="Disordered" evidence="6">
    <location>
        <begin position="585"/>
        <end position="641"/>
    </location>
</feature>
<evidence type="ECO:0000256" key="5">
    <source>
        <dbReference type="ARBA" id="ARBA00022840"/>
    </source>
</evidence>
<feature type="compositionally biased region" description="Low complexity" evidence="6">
    <location>
        <begin position="170"/>
        <end position="182"/>
    </location>
</feature>
<dbReference type="Pfam" id="PF00069">
    <property type="entry name" value="Pkinase"/>
    <property type="match status" value="1"/>
</dbReference>
<dbReference type="Proteomes" id="UP001165080">
    <property type="component" value="Unassembled WGS sequence"/>
</dbReference>
<protein>
    <recommendedName>
        <fullName evidence="7">Protein kinase domain-containing protein</fullName>
    </recommendedName>
</protein>
<accession>A0A9W6BPK8</accession>
<feature type="compositionally biased region" description="Low complexity" evidence="6">
    <location>
        <begin position="208"/>
        <end position="224"/>
    </location>
</feature>
<feature type="region of interest" description="Disordered" evidence="6">
    <location>
        <begin position="741"/>
        <end position="766"/>
    </location>
</feature>
<sequence>MTFFARCISRESLKGMVRGEGDDDDSGGRSGSTTPNDTAHGGNRFSNYSWKRLSARSRSSLNSPKKQSSPPLSAKSVDGTGRPRPSMEPVMERTPSALTDLEAVKFLIEDWSHKHWRPATPQDQERFDRLEQSDIKPLVALGEGAYGSVNLCRIPAKLPSAGGGGGGGSRSASSSSQSGGRATPPGGAASSAHSLKEARAACGGGGAAAAAAEPPAAAAGSSAVGRHRRSRSESLALGPQTSGGSLQNVGSQRRDDGTTGVDGGDDAAAVEEEEELGDDAAAAEAAAEPPPPLAATDALDRDDGEAKDEEQEHGEGRSAMQRGLSVNSSINDPQLIVAVKRVPLGWNQERELMQLHRCQRCPFIVRLFGFVDDGSEHCSYVMEWAEGGDLGVMLASLKDRRGSDKQRLLMSEASARYYMGCLLLALEFLHAHGLLHRDIKPSNLLLTSDGTAKLADLGFTVALDANGHTVGCCGTAGYIAPEVYAYGTSKSRMSYGVPADIWSAGATLYQILTGQVVTDTPEDVLKKGWRPPTHPRFSHHLQDLLNRLLAAKPTARPQSALSVMRHPWFVGFDWAALREGRMKAPYVPSERRRRAPRDSATSTDGGGGGSAAAAAAKPPPPLAPSAPAAPPAGGAATAAGGSGGLPPLKAFSGGGQRLATVEEGGSTCQQGGAAVGLEGEGKVVQRSALSGVGEGSVKRGREGLLRDGASFETALGTVPTAEARAAADGAAAAKAAAASAAAAPAPTAPCGRVSDGGGSGSGSDAQLESILTTGGHRHGHPHGGHAGVSVRFALGVAECA</sequence>
<dbReference type="PANTHER" id="PTHR24353">
    <property type="entry name" value="CYCLIC NUCLEOTIDE-DEPENDENT PROTEIN KINASE"/>
    <property type="match status" value="1"/>
</dbReference>
<evidence type="ECO:0000313" key="8">
    <source>
        <dbReference type="EMBL" id="GLC55924.1"/>
    </source>
</evidence>
<feature type="compositionally biased region" description="Low complexity" evidence="6">
    <location>
        <begin position="49"/>
        <end position="63"/>
    </location>
</feature>
<dbReference type="PROSITE" id="PS50011">
    <property type="entry name" value="PROTEIN_KINASE_DOM"/>
    <property type="match status" value="1"/>
</dbReference>
<feature type="region of interest" description="Disordered" evidence="6">
    <location>
        <begin position="14"/>
        <end position="96"/>
    </location>
</feature>
<keyword evidence="3" id="KW-0547">Nucleotide-binding</keyword>
<dbReference type="SMART" id="SM00220">
    <property type="entry name" value="S_TKc"/>
    <property type="match status" value="1"/>
</dbReference>
<name>A0A9W6BPK8_9CHLO</name>
<feature type="compositionally biased region" description="Low complexity" evidence="6">
    <location>
        <begin position="631"/>
        <end position="641"/>
    </location>
</feature>
<evidence type="ECO:0000259" key="7">
    <source>
        <dbReference type="PROSITE" id="PS50011"/>
    </source>
</evidence>
<keyword evidence="4" id="KW-0418">Kinase</keyword>
<dbReference type="SUPFAM" id="SSF56112">
    <property type="entry name" value="Protein kinase-like (PK-like)"/>
    <property type="match status" value="1"/>
</dbReference>
<comment type="caution">
    <text evidence="8">The sequence shown here is derived from an EMBL/GenBank/DDBJ whole genome shotgun (WGS) entry which is preliminary data.</text>
</comment>
<evidence type="ECO:0000256" key="2">
    <source>
        <dbReference type="ARBA" id="ARBA00022679"/>
    </source>
</evidence>
<keyword evidence="1" id="KW-0723">Serine/threonine-protein kinase</keyword>
<dbReference type="GO" id="GO:0005524">
    <property type="term" value="F:ATP binding"/>
    <property type="evidence" value="ECO:0007669"/>
    <property type="project" value="UniProtKB-KW"/>
</dbReference>
<keyword evidence="2" id="KW-0808">Transferase</keyword>
<dbReference type="Gene3D" id="1.10.510.10">
    <property type="entry name" value="Transferase(Phosphotransferase) domain 1"/>
    <property type="match status" value="1"/>
</dbReference>
<feature type="compositionally biased region" description="Acidic residues" evidence="6">
    <location>
        <begin position="263"/>
        <end position="278"/>
    </location>
</feature>
<dbReference type="GO" id="GO:0004674">
    <property type="term" value="F:protein serine/threonine kinase activity"/>
    <property type="evidence" value="ECO:0007669"/>
    <property type="project" value="UniProtKB-KW"/>
</dbReference>
<keyword evidence="9" id="KW-1185">Reference proteome</keyword>
<reference evidence="8 9" key="1">
    <citation type="journal article" date="2023" name="Commun. Biol.">
        <title>Reorganization of the ancestral sex-determining regions during the evolution of trioecy in Pleodorina starrii.</title>
        <authorList>
            <person name="Takahashi K."/>
            <person name="Suzuki S."/>
            <person name="Kawai-Toyooka H."/>
            <person name="Yamamoto K."/>
            <person name="Hamaji T."/>
            <person name="Ootsuki R."/>
            <person name="Yamaguchi H."/>
            <person name="Kawachi M."/>
            <person name="Higashiyama T."/>
            <person name="Nozaki H."/>
        </authorList>
    </citation>
    <scope>NUCLEOTIDE SEQUENCE [LARGE SCALE GENOMIC DNA]</scope>
    <source>
        <strain evidence="8 9">NIES-4479</strain>
    </source>
</reference>
<evidence type="ECO:0000256" key="4">
    <source>
        <dbReference type="ARBA" id="ARBA00022777"/>
    </source>
</evidence>
<gene>
    <name evidence="8" type="primary">PLEST002873</name>
    <name evidence="8" type="ORF">PLESTB_001044900</name>
</gene>
<evidence type="ECO:0000256" key="3">
    <source>
        <dbReference type="ARBA" id="ARBA00022741"/>
    </source>
</evidence>
<evidence type="ECO:0000256" key="6">
    <source>
        <dbReference type="SAM" id="MobiDB-lite"/>
    </source>
</evidence>
<feature type="compositionally biased region" description="Pro residues" evidence="6">
    <location>
        <begin position="617"/>
        <end position="630"/>
    </location>
</feature>
<dbReference type="EMBL" id="BRXU01000014">
    <property type="protein sequence ID" value="GLC55924.1"/>
    <property type="molecule type" value="Genomic_DNA"/>
</dbReference>
<evidence type="ECO:0000256" key="1">
    <source>
        <dbReference type="ARBA" id="ARBA00022527"/>
    </source>
</evidence>
<feature type="domain" description="Protein kinase" evidence="7">
    <location>
        <begin position="307"/>
        <end position="569"/>
    </location>
</feature>
<dbReference type="InterPro" id="IPR011009">
    <property type="entry name" value="Kinase-like_dom_sf"/>
</dbReference>
<proteinExistence type="predicted"/>
<dbReference type="PROSITE" id="PS00108">
    <property type="entry name" value="PROTEIN_KINASE_ST"/>
    <property type="match status" value="1"/>
</dbReference>